<dbReference type="InterPro" id="IPR011993">
    <property type="entry name" value="PH-like_dom_sf"/>
</dbReference>
<dbReference type="PANTHER" id="PTHR24351">
    <property type="entry name" value="RIBOSOMAL PROTEIN S6 KINASE"/>
    <property type="match status" value="1"/>
</dbReference>
<evidence type="ECO:0000256" key="7">
    <source>
        <dbReference type="ARBA" id="ARBA00022840"/>
    </source>
</evidence>
<evidence type="ECO:0000256" key="8">
    <source>
        <dbReference type="PROSITE-ProRule" id="PRU10141"/>
    </source>
</evidence>
<dbReference type="Pfam" id="PF00169">
    <property type="entry name" value="PH"/>
    <property type="match status" value="1"/>
</dbReference>
<organism evidence="13 14">
    <name type="scientific">Tritrichomonas foetus</name>
    <dbReference type="NCBI Taxonomy" id="1144522"/>
    <lineage>
        <taxon>Eukaryota</taxon>
        <taxon>Metamonada</taxon>
        <taxon>Parabasalia</taxon>
        <taxon>Tritrichomonadida</taxon>
        <taxon>Tritrichomonadidae</taxon>
        <taxon>Tritrichomonas</taxon>
    </lineage>
</organism>
<dbReference type="PROSITE" id="PS00108">
    <property type="entry name" value="PROTEIN_KINASE_ST"/>
    <property type="match status" value="1"/>
</dbReference>
<dbReference type="Pfam" id="PF00069">
    <property type="entry name" value="Pkinase"/>
    <property type="match status" value="1"/>
</dbReference>
<evidence type="ECO:0000259" key="10">
    <source>
        <dbReference type="PROSITE" id="PS50003"/>
    </source>
</evidence>
<keyword evidence="6 13" id="KW-0418">Kinase</keyword>
<dbReference type="PROSITE" id="PS50003">
    <property type="entry name" value="PH_DOMAIN"/>
    <property type="match status" value="1"/>
</dbReference>
<dbReference type="InterPro" id="IPR045270">
    <property type="entry name" value="STKc_AGC"/>
</dbReference>
<dbReference type="CDD" id="cd00821">
    <property type="entry name" value="PH"/>
    <property type="match status" value="1"/>
</dbReference>
<accession>A0A1J4KKI9</accession>
<dbReference type="InterPro" id="IPR008271">
    <property type="entry name" value="Ser/Thr_kinase_AS"/>
</dbReference>
<evidence type="ECO:0000256" key="4">
    <source>
        <dbReference type="ARBA" id="ARBA00022679"/>
    </source>
</evidence>
<dbReference type="SMART" id="SM00220">
    <property type="entry name" value="S_TKc"/>
    <property type="match status" value="1"/>
</dbReference>
<dbReference type="Gene3D" id="2.30.29.30">
    <property type="entry name" value="Pleckstrin-homology domain (PH domain)/Phosphotyrosine-binding domain (PTB)"/>
    <property type="match status" value="1"/>
</dbReference>
<dbReference type="InterPro" id="IPR000961">
    <property type="entry name" value="AGC-kinase_C"/>
</dbReference>
<evidence type="ECO:0000256" key="5">
    <source>
        <dbReference type="ARBA" id="ARBA00022741"/>
    </source>
</evidence>
<dbReference type="GO" id="GO:0004674">
    <property type="term" value="F:protein serine/threonine kinase activity"/>
    <property type="evidence" value="ECO:0007669"/>
    <property type="project" value="UniProtKB-KW"/>
</dbReference>
<dbReference type="GeneID" id="94835052"/>
<dbReference type="VEuPathDB" id="TrichDB:TRFO_18727"/>
<dbReference type="EMBL" id="MLAK01000580">
    <property type="protein sequence ID" value="OHT11747.1"/>
    <property type="molecule type" value="Genomic_DNA"/>
</dbReference>
<evidence type="ECO:0000259" key="11">
    <source>
        <dbReference type="PROSITE" id="PS50011"/>
    </source>
</evidence>
<feature type="domain" description="AGC-kinase C-terminal" evidence="12">
    <location>
        <begin position="372"/>
        <end position="442"/>
    </location>
</feature>
<dbReference type="SUPFAM" id="SSF56112">
    <property type="entry name" value="Protein kinase-like (PK-like)"/>
    <property type="match status" value="1"/>
</dbReference>
<comment type="similarity">
    <text evidence="1">Belongs to the protein kinase superfamily. AGC Ser/Thr protein kinase family. RAC subfamily.</text>
</comment>
<dbReference type="FunFam" id="1.10.510.10:FF:000008">
    <property type="entry name" value="Non-specific serine/threonine protein kinase"/>
    <property type="match status" value="1"/>
</dbReference>
<dbReference type="AlphaFoldDB" id="A0A1J4KKI9"/>
<evidence type="ECO:0000313" key="14">
    <source>
        <dbReference type="Proteomes" id="UP000179807"/>
    </source>
</evidence>
<dbReference type="InterPro" id="IPR001849">
    <property type="entry name" value="PH_domain"/>
</dbReference>
<dbReference type="RefSeq" id="XP_068364883.1">
    <property type="nucleotide sequence ID" value="XM_068500348.1"/>
</dbReference>
<dbReference type="SMART" id="SM00133">
    <property type="entry name" value="S_TK_X"/>
    <property type="match status" value="1"/>
</dbReference>
<evidence type="ECO:0000256" key="9">
    <source>
        <dbReference type="RuleBase" id="RU000304"/>
    </source>
</evidence>
<keyword evidence="4" id="KW-0808">Transferase</keyword>
<sequence>MRAFFISLSFNSANSMDIKKENNKSGWLNKRGDKSPMYCSISDSCLTMYDNEDKKNVSFQIEMTADTQIDIVPNSKGKSLIINSLSSDSLVLDAESSDEASSWLETLKSHKKRLSMDDFTILSVLGKGYYGKVLLVKHKITGKLYAIKVIPKAKVIKSRQLDIVFNEQAVLRKARNSKSSFIVNYKFAFQTDTKFYFGLEYVPGGELFYHMNKVGTLPIEQAKLYIAEIAIAINNVHKLGYVYRDLKPENVMLDAEGHVKLADFGLAIEKSIETNAFVGTTEYLAPEIVLRKNYGIEIDFWALGIMLFEMLTESTPYYCEDRKTMLNAIVTYAPFLKMVDDENARDLIARLLIKDPAQRYTFEKLKNHKFFADLDWEKVENKLYTPKFVPHCKDMKGLENVDSRITNLPAIDSDNDEVCEYFEDFSDEGELLDDEHINNYSY</sequence>
<evidence type="ECO:0000313" key="13">
    <source>
        <dbReference type="EMBL" id="OHT11747.1"/>
    </source>
</evidence>
<dbReference type="GO" id="GO:0005524">
    <property type="term" value="F:ATP binding"/>
    <property type="evidence" value="ECO:0007669"/>
    <property type="project" value="UniProtKB-UniRule"/>
</dbReference>
<feature type="domain" description="Protein kinase" evidence="11">
    <location>
        <begin position="119"/>
        <end position="371"/>
    </location>
</feature>
<dbReference type="PROSITE" id="PS51285">
    <property type="entry name" value="AGC_KINASE_CTER"/>
    <property type="match status" value="1"/>
</dbReference>
<dbReference type="InterPro" id="IPR017441">
    <property type="entry name" value="Protein_kinase_ATP_BS"/>
</dbReference>
<dbReference type="SMART" id="SM00233">
    <property type="entry name" value="PH"/>
    <property type="match status" value="1"/>
</dbReference>
<keyword evidence="3" id="KW-0597">Phosphoprotein</keyword>
<feature type="binding site" evidence="8">
    <location>
        <position position="148"/>
    </location>
    <ligand>
        <name>ATP</name>
        <dbReference type="ChEBI" id="CHEBI:30616"/>
    </ligand>
</feature>
<dbReference type="CDD" id="cd05123">
    <property type="entry name" value="STKc_AGC"/>
    <property type="match status" value="1"/>
</dbReference>
<dbReference type="PROSITE" id="PS00107">
    <property type="entry name" value="PROTEIN_KINASE_ATP"/>
    <property type="match status" value="1"/>
</dbReference>
<dbReference type="SUPFAM" id="SSF50729">
    <property type="entry name" value="PH domain-like"/>
    <property type="match status" value="1"/>
</dbReference>
<dbReference type="InterPro" id="IPR000719">
    <property type="entry name" value="Prot_kinase_dom"/>
</dbReference>
<feature type="domain" description="PH" evidence="10">
    <location>
        <begin position="21"/>
        <end position="112"/>
    </location>
</feature>
<keyword evidence="5 8" id="KW-0547">Nucleotide-binding</keyword>
<evidence type="ECO:0000259" key="12">
    <source>
        <dbReference type="PROSITE" id="PS51285"/>
    </source>
</evidence>
<dbReference type="Gene3D" id="3.30.200.20">
    <property type="entry name" value="Phosphorylase Kinase, domain 1"/>
    <property type="match status" value="1"/>
</dbReference>
<dbReference type="Gene3D" id="1.10.510.10">
    <property type="entry name" value="Transferase(Phosphotransferase) domain 1"/>
    <property type="match status" value="1"/>
</dbReference>
<reference evidence="13" key="1">
    <citation type="submission" date="2016-10" db="EMBL/GenBank/DDBJ databases">
        <authorList>
            <person name="Benchimol M."/>
            <person name="Almeida L.G."/>
            <person name="Vasconcelos A.T."/>
            <person name="Perreira-Neves A."/>
            <person name="Rosa I.A."/>
            <person name="Tasca T."/>
            <person name="Bogo M.R."/>
            <person name="de Souza W."/>
        </authorList>
    </citation>
    <scope>NUCLEOTIDE SEQUENCE [LARGE SCALE GENOMIC DNA]</scope>
    <source>
        <strain evidence="13">K</strain>
    </source>
</reference>
<dbReference type="PROSITE" id="PS50011">
    <property type="entry name" value="PROTEIN_KINASE_DOM"/>
    <property type="match status" value="1"/>
</dbReference>
<name>A0A1J4KKI9_9EUKA</name>
<dbReference type="InterPro" id="IPR011009">
    <property type="entry name" value="Kinase-like_dom_sf"/>
</dbReference>
<gene>
    <name evidence="13" type="primary">psk1</name>
    <name evidence="13" type="ORF">TRFO_18727</name>
</gene>
<dbReference type="Proteomes" id="UP000179807">
    <property type="component" value="Unassembled WGS sequence"/>
</dbReference>
<keyword evidence="14" id="KW-1185">Reference proteome</keyword>
<keyword evidence="7 8" id="KW-0067">ATP-binding</keyword>
<evidence type="ECO:0000256" key="2">
    <source>
        <dbReference type="ARBA" id="ARBA00022527"/>
    </source>
</evidence>
<proteinExistence type="inferred from homology"/>
<evidence type="ECO:0000256" key="3">
    <source>
        <dbReference type="ARBA" id="ARBA00022553"/>
    </source>
</evidence>
<comment type="caution">
    <text evidence="13">The sequence shown here is derived from an EMBL/GenBank/DDBJ whole genome shotgun (WGS) entry which is preliminary data.</text>
</comment>
<protein>
    <submittedName>
        <fullName evidence="13">Serine/threonine-protein kinase psk1</fullName>
    </submittedName>
</protein>
<evidence type="ECO:0000256" key="1">
    <source>
        <dbReference type="ARBA" id="ARBA00006935"/>
    </source>
</evidence>
<evidence type="ECO:0000256" key="6">
    <source>
        <dbReference type="ARBA" id="ARBA00022777"/>
    </source>
</evidence>
<keyword evidence="2 9" id="KW-0723">Serine/threonine-protein kinase</keyword>